<dbReference type="CDD" id="cd00326">
    <property type="entry name" value="alpha_CA"/>
    <property type="match status" value="1"/>
</dbReference>
<name>A0AAV7IQU0_COTGL</name>
<dbReference type="Gene3D" id="3.10.200.10">
    <property type="entry name" value="Alpha carbonic anhydrase"/>
    <property type="match status" value="1"/>
</dbReference>
<evidence type="ECO:0000256" key="5">
    <source>
        <dbReference type="ARBA" id="ARBA00023239"/>
    </source>
</evidence>
<keyword evidence="4" id="KW-0862">Zinc</keyword>
<dbReference type="SUPFAM" id="SSF51069">
    <property type="entry name" value="Carbonic anhydrase"/>
    <property type="match status" value="1"/>
</dbReference>
<feature type="domain" description="Alpha-carbonic anhydrase" evidence="8">
    <location>
        <begin position="20"/>
        <end position="278"/>
    </location>
</feature>
<dbReference type="Pfam" id="PF00194">
    <property type="entry name" value="Carb_anhydrase"/>
    <property type="match status" value="1"/>
</dbReference>
<comment type="catalytic activity">
    <reaction evidence="6">
        <text>hydrogencarbonate + H(+) = CO2 + H2O</text>
        <dbReference type="Rhea" id="RHEA:10748"/>
        <dbReference type="ChEBI" id="CHEBI:15377"/>
        <dbReference type="ChEBI" id="CHEBI:15378"/>
        <dbReference type="ChEBI" id="CHEBI:16526"/>
        <dbReference type="ChEBI" id="CHEBI:17544"/>
        <dbReference type="EC" id="4.2.1.1"/>
    </reaction>
</comment>
<dbReference type="InterPro" id="IPR023561">
    <property type="entry name" value="Carbonic_anhydrase_a-class"/>
</dbReference>
<feature type="signal peptide" evidence="7">
    <location>
        <begin position="1"/>
        <end position="20"/>
    </location>
</feature>
<evidence type="ECO:0000256" key="2">
    <source>
        <dbReference type="ARBA" id="ARBA00012925"/>
    </source>
</evidence>
<organism evidence="9 10">
    <name type="scientific">Cotesia glomerata</name>
    <name type="common">Lepidopteran parasitic wasp</name>
    <name type="synonym">Apanteles glomeratus</name>
    <dbReference type="NCBI Taxonomy" id="32391"/>
    <lineage>
        <taxon>Eukaryota</taxon>
        <taxon>Metazoa</taxon>
        <taxon>Ecdysozoa</taxon>
        <taxon>Arthropoda</taxon>
        <taxon>Hexapoda</taxon>
        <taxon>Insecta</taxon>
        <taxon>Pterygota</taxon>
        <taxon>Neoptera</taxon>
        <taxon>Endopterygota</taxon>
        <taxon>Hymenoptera</taxon>
        <taxon>Apocrita</taxon>
        <taxon>Ichneumonoidea</taxon>
        <taxon>Braconidae</taxon>
        <taxon>Microgastrinae</taxon>
        <taxon>Cotesia</taxon>
    </lineage>
</organism>
<evidence type="ECO:0000256" key="7">
    <source>
        <dbReference type="SAM" id="SignalP"/>
    </source>
</evidence>
<sequence length="282" mass="32793">MIFSIFNFVLISRSVLLISADYSYRNADDWKNEFPECGGSEQSPLDVGENYDIEDKLSNSINEIYFENYDTLPERMILKNDGHTLKVIYEWAGGEEKIPKVHGNALDSYFILHSIQFRWGSNLKSGSEHHLRDKSFPMEVQLVHIDFEFDSIEDALEYERGIMIHSSFFKIGSEEHEFLTKITEKIPEVIEPGTETEIEPFSVRILYQSSDAKNFLIYHGSLTHPPCTESVIWMISDKIFPATEEQLHLFHTLKLLNDDDHNNRPLQQRNNRRTRLTVQGSD</sequence>
<dbReference type="EMBL" id="JAHXZJ010000001">
    <property type="protein sequence ID" value="KAH0567229.1"/>
    <property type="molecule type" value="Genomic_DNA"/>
</dbReference>
<keyword evidence="5" id="KW-0456">Lyase</keyword>
<dbReference type="GO" id="GO:0008270">
    <property type="term" value="F:zinc ion binding"/>
    <property type="evidence" value="ECO:0007669"/>
    <property type="project" value="InterPro"/>
</dbReference>
<keyword evidence="7" id="KW-0732">Signal</keyword>
<dbReference type="Proteomes" id="UP000826195">
    <property type="component" value="Unassembled WGS sequence"/>
</dbReference>
<feature type="chain" id="PRO_5043372657" description="carbonic anhydrase" evidence="7">
    <location>
        <begin position="21"/>
        <end position="282"/>
    </location>
</feature>
<dbReference type="InterPro" id="IPR001148">
    <property type="entry name" value="CA_dom"/>
</dbReference>
<evidence type="ECO:0000256" key="6">
    <source>
        <dbReference type="ARBA" id="ARBA00048348"/>
    </source>
</evidence>
<evidence type="ECO:0000313" key="10">
    <source>
        <dbReference type="Proteomes" id="UP000826195"/>
    </source>
</evidence>
<protein>
    <recommendedName>
        <fullName evidence="2">carbonic anhydrase</fullName>
        <ecNumber evidence="2">4.2.1.1</ecNumber>
    </recommendedName>
</protein>
<keyword evidence="3" id="KW-0479">Metal-binding</keyword>
<accession>A0AAV7IQU0</accession>
<comment type="caution">
    <text evidence="9">The sequence shown here is derived from an EMBL/GenBank/DDBJ whole genome shotgun (WGS) entry which is preliminary data.</text>
</comment>
<evidence type="ECO:0000259" key="8">
    <source>
        <dbReference type="PROSITE" id="PS51144"/>
    </source>
</evidence>
<dbReference type="GO" id="GO:0004089">
    <property type="term" value="F:carbonate dehydratase activity"/>
    <property type="evidence" value="ECO:0007669"/>
    <property type="project" value="UniProtKB-EC"/>
</dbReference>
<dbReference type="SMART" id="SM01057">
    <property type="entry name" value="Carb_anhydrase"/>
    <property type="match status" value="1"/>
</dbReference>
<dbReference type="AlphaFoldDB" id="A0AAV7IQU0"/>
<evidence type="ECO:0000313" key="9">
    <source>
        <dbReference type="EMBL" id="KAH0567229.1"/>
    </source>
</evidence>
<dbReference type="EC" id="4.2.1.1" evidence="2"/>
<evidence type="ECO:0000256" key="1">
    <source>
        <dbReference type="ARBA" id="ARBA00010718"/>
    </source>
</evidence>
<evidence type="ECO:0000256" key="3">
    <source>
        <dbReference type="ARBA" id="ARBA00022723"/>
    </source>
</evidence>
<gene>
    <name evidence="9" type="ORF">KQX54_007766</name>
</gene>
<dbReference type="PANTHER" id="PTHR18952">
    <property type="entry name" value="CARBONIC ANHYDRASE"/>
    <property type="match status" value="1"/>
</dbReference>
<evidence type="ECO:0000256" key="4">
    <source>
        <dbReference type="ARBA" id="ARBA00022833"/>
    </source>
</evidence>
<dbReference type="InterPro" id="IPR036398">
    <property type="entry name" value="CA_dom_sf"/>
</dbReference>
<keyword evidence="10" id="KW-1185">Reference proteome</keyword>
<comment type="similarity">
    <text evidence="1">Belongs to the alpha-carbonic anhydrase family.</text>
</comment>
<reference evidence="9 10" key="1">
    <citation type="journal article" date="2021" name="J. Hered.">
        <title>A chromosome-level genome assembly of the parasitoid wasp, Cotesia glomerata (Hymenoptera: Braconidae).</title>
        <authorList>
            <person name="Pinto B.J."/>
            <person name="Weis J.J."/>
            <person name="Gamble T."/>
            <person name="Ode P.J."/>
            <person name="Paul R."/>
            <person name="Zaspel J.M."/>
        </authorList>
    </citation>
    <scope>NUCLEOTIDE SEQUENCE [LARGE SCALE GENOMIC DNA]</scope>
    <source>
        <strain evidence="9">CgM1</strain>
    </source>
</reference>
<proteinExistence type="inferred from homology"/>
<dbReference type="PANTHER" id="PTHR18952:SF265">
    <property type="entry name" value="CARBONIC ANHYDRASE"/>
    <property type="match status" value="1"/>
</dbReference>
<dbReference type="PROSITE" id="PS51144">
    <property type="entry name" value="ALPHA_CA_2"/>
    <property type="match status" value="1"/>
</dbReference>